<evidence type="ECO:0000313" key="3">
    <source>
        <dbReference type="WBParaSite" id="nRc.2.0.1.t17535-RA"/>
    </source>
</evidence>
<protein>
    <submittedName>
        <fullName evidence="3">Uncharacterized protein</fullName>
    </submittedName>
</protein>
<dbReference type="AlphaFoldDB" id="A0A915IVV8"/>
<feature type="region of interest" description="Disordered" evidence="1">
    <location>
        <begin position="27"/>
        <end position="54"/>
    </location>
</feature>
<reference evidence="3" key="1">
    <citation type="submission" date="2022-11" db="UniProtKB">
        <authorList>
            <consortium name="WormBaseParasite"/>
        </authorList>
    </citation>
    <scope>IDENTIFICATION</scope>
</reference>
<accession>A0A915IVV8</accession>
<evidence type="ECO:0000313" key="2">
    <source>
        <dbReference type="Proteomes" id="UP000887565"/>
    </source>
</evidence>
<dbReference type="Proteomes" id="UP000887565">
    <property type="component" value="Unplaced"/>
</dbReference>
<name>A0A915IVV8_ROMCU</name>
<keyword evidence="2" id="KW-1185">Reference proteome</keyword>
<organism evidence="2 3">
    <name type="scientific">Romanomermis culicivorax</name>
    <name type="common">Nematode worm</name>
    <dbReference type="NCBI Taxonomy" id="13658"/>
    <lineage>
        <taxon>Eukaryota</taxon>
        <taxon>Metazoa</taxon>
        <taxon>Ecdysozoa</taxon>
        <taxon>Nematoda</taxon>
        <taxon>Enoplea</taxon>
        <taxon>Dorylaimia</taxon>
        <taxon>Mermithida</taxon>
        <taxon>Mermithoidea</taxon>
        <taxon>Mermithidae</taxon>
        <taxon>Romanomermis</taxon>
    </lineage>
</organism>
<evidence type="ECO:0000256" key="1">
    <source>
        <dbReference type="SAM" id="MobiDB-lite"/>
    </source>
</evidence>
<dbReference type="WBParaSite" id="nRc.2.0.1.t17535-RA">
    <property type="protein sequence ID" value="nRc.2.0.1.t17535-RA"/>
    <property type="gene ID" value="nRc.2.0.1.g17535"/>
</dbReference>
<proteinExistence type="predicted"/>
<sequence length="67" mass="7310">MPLPVDGEILLKPINNDNENQLLIDDNINDSESGRSENLSLDDENVYGNISGGGVEDEIDEVVVPQE</sequence>